<accession>A0A059L0M4</accession>
<dbReference type="Proteomes" id="UP000026739">
    <property type="component" value="Unassembled WGS sequence"/>
</dbReference>
<dbReference type="Gene3D" id="1.10.238.160">
    <property type="match status" value="1"/>
</dbReference>
<dbReference type="InterPro" id="IPR052931">
    <property type="entry name" value="Prophage_regulatory_activator"/>
</dbReference>
<organism evidence="2 3">
    <name type="scientific">Pseudomonas mandelii PD30</name>
    <dbReference type="NCBI Taxonomy" id="1419583"/>
    <lineage>
        <taxon>Bacteria</taxon>
        <taxon>Pseudomonadati</taxon>
        <taxon>Pseudomonadota</taxon>
        <taxon>Gammaproteobacteria</taxon>
        <taxon>Pseudomonadales</taxon>
        <taxon>Pseudomonadaceae</taxon>
        <taxon>Pseudomonas</taxon>
    </lineage>
</organism>
<feature type="region of interest" description="Disordered" evidence="1">
    <location>
        <begin position="1"/>
        <end position="22"/>
    </location>
</feature>
<dbReference type="InterPro" id="IPR010260">
    <property type="entry name" value="AlpA"/>
</dbReference>
<sequence>MTKNFAHQSAPTFSNLASPFDPTSAVPDLATPFDPATTLIRMPRLEIATGLKRSTLYKLMQCPESGFPRPVKLSNSNARGAPVAWVFSEVQSWVKSRIEARDQVAA</sequence>
<dbReference type="RefSeq" id="WP_082459143.1">
    <property type="nucleotide sequence ID" value="NZ_AZQQ01000082.1"/>
</dbReference>
<evidence type="ECO:0000313" key="2">
    <source>
        <dbReference type="EMBL" id="KDD67776.1"/>
    </source>
</evidence>
<evidence type="ECO:0000256" key="1">
    <source>
        <dbReference type="SAM" id="MobiDB-lite"/>
    </source>
</evidence>
<reference evidence="2 3" key="1">
    <citation type="submission" date="2013-12" db="EMBL/GenBank/DDBJ databases">
        <authorList>
            <person name="Formusa P.A."/>
            <person name="Habash M."/>
            <person name="Lee H."/>
            <person name="Trevors J.T."/>
        </authorList>
    </citation>
    <scope>NUCLEOTIDE SEQUENCE [LARGE SCALE GENOMIC DNA]</scope>
    <source>
        <strain evidence="2 3">PD30</strain>
    </source>
</reference>
<gene>
    <name evidence="2" type="ORF">V466_17790</name>
</gene>
<name>A0A059L0M4_9PSED</name>
<protein>
    <submittedName>
        <fullName evidence="2">Regulatory protein</fullName>
    </submittedName>
</protein>
<dbReference type="eggNOG" id="COG3311">
    <property type="taxonomic scope" value="Bacteria"/>
</dbReference>
<dbReference type="PANTHER" id="PTHR36154:SF1">
    <property type="entry name" value="DNA-BINDING TRANSCRIPTIONAL ACTIVATOR ALPA"/>
    <property type="match status" value="1"/>
</dbReference>
<comment type="caution">
    <text evidence="2">The sequence shown here is derived from an EMBL/GenBank/DDBJ whole genome shotgun (WGS) entry which is preliminary data.</text>
</comment>
<dbReference type="EMBL" id="AZQQ01000082">
    <property type="protein sequence ID" value="KDD67776.1"/>
    <property type="molecule type" value="Genomic_DNA"/>
</dbReference>
<proteinExistence type="predicted"/>
<feature type="compositionally biased region" description="Polar residues" evidence="1">
    <location>
        <begin position="1"/>
        <end position="17"/>
    </location>
</feature>
<dbReference type="PANTHER" id="PTHR36154">
    <property type="entry name" value="DNA-BINDING TRANSCRIPTIONAL ACTIVATOR ALPA"/>
    <property type="match status" value="1"/>
</dbReference>
<dbReference type="AlphaFoldDB" id="A0A059L0M4"/>
<dbReference type="Pfam" id="PF05930">
    <property type="entry name" value="Phage_AlpA"/>
    <property type="match status" value="1"/>
</dbReference>
<evidence type="ECO:0000313" key="3">
    <source>
        <dbReference type="Proteomes" id="UP000026739"/>
    </source>
</evidence>